<feature type="compositionally biased region" description="Basic and acidic residues" evidence="8">
    <location>
        <begin position="1"/>
        <end position="11"/>
    </location>
</feature>
<evidence type="ECO:0000256" key="7">
    <source>
        <dbReference type="ARBA" id="ARBA00023136"/>
    </source>
</evidence>
<organism evidence="10 11">
    <name type="scientific">Natronorubrum thiooxidans</name>
    <dbReference type="NCBI Taxonomy" id="308853"/>
    <lineage>
        <taxon>Archaea</taxon>
        <taxon>Methanobacteriati</taxon>
        <taxon>Methanobacteriota</taxon>
        <taxon>Stenosarchaea group</taxon>
        <taxon>Halobacteria</taxon>
        <taxon>Halobacteriales</taxon>
        <taxon>Natrialbaceae</taxon>
        <taxon>Natronorubrum</taxon>
    </lineage>
</organism>
<reference evidence="11" key="1">
    <citation type="submission" date="2017-01" db="EMBL/GenBank/DDBJ databases">
        <authorList>
            <person name="Varghese N."/>
            <person name="Submissions S."/>
        </authorList>
    </citation>
    <scope>NUCLEOTIDE SEQUENCE [LARGE SCALE GENOMIC DNA]</scope>
    <source>
        <strain evidence="11">type strain: HArc-</strain>
    </source>
</reference>
<feature type="compositionally biased region" description="Basic and acidic residues" evidence="8">
    <location>
        <begin position="20"/>
        <end position="29"/>
    </location>
</feature>
<dbReference type="Proteomes" id="UP000185936">
    <property type="component" value="Unassembled WGS sequence"/>
</dbReference>
<sequence>MEQESSRKPPRESGVTTSEKPTDPTRQSENEPVTFELSGIRAGFLTCIPIAFGVAGYGVAFGILASQAGLSVAEATLMSAAVFAGAAQIIAVELWADPIPVAALVVTTFVVNLRYSLMGVALQPWIGRLSPAKIYSSLFLMADENWALTMRDLRAGNGRGAFLLGSGIALWLFWVASTILGTVAGGSIGDPTRYGVDFILVAVFVALVAELWDGRSTLVPWVVALGTSVVTAGVLPGQWYILLGGLTAALVEVVRHED</sequence>
<dbReference type="OrthoDB" id="170360at2157"/>
<keyword evidence="5 9" id="KW-0812">Transmembrane</keyword>
<dbReference type="PANTHER" id="PTHR34979">
    <property type="entry name" value="INNER MEMBRANE PROTEIN YGAZ"/>
    <property type="match status" value="1"/>
</dbReference>
<protein>
    <submittedName>
        <fullName evidence="10">4-azaleucine resistance probable transporter AzlC</fullName>
    </submittedName>
</protein>
<dbReference type="STRING" id="308853.SAMN05421752_102103"/>
<keyword evidence="6 9" id="KW-1133">Transmembrane helix</keyword>
<gene>
    <name evidence="10" type="ORF">SAMN05421752_102103</name>
</gene>
<feature type="transmembrane region" description="Helical" evidence="9">
    <location>
        <begin position="77"/>
        <end position="96"/>
    </location>
</feature>
<evidence type="ECO:0000256" key="3">
    <source>
        <dbReference type="ARBA" id="ARBA00022448"/>
    </source>
</evidence>
<feature type="transmembrane region" description="Helical" evidence="9">
    <location>
        <begin position="219"/>
        <end position="241"/>
    </location>
</feature>
<keyword evidence="7 9" id="KW-0472">Membrane</keyword>
<dbReference type="InterPro" id="IPR011606">
    <property type="entry name" value="Brnchd-chn_aa_trnsp_permease"/>
</dbReference>
<feature type="region of interest" description="Disordered" evidence="8">
    <location>
        <begin position="1"/>
        <end position="32"/>
    </location>
</feature>
<dbReference type="GO" id="GO:1903785">
    <property type="term" value="P:L-valine transmembrane transport"/>
    <property type="evidence" value="ECO:0007669"/>
    <property type="project" value="TreeGrafter"/>
</dbReference>
<name>A0A1N7D9Z3_9EURY</name>
<feature type="transmembrane region" description="Helical" evidence="9">
    <location>
        <begin position="102"/>
        <end position="122"/>
    </location>
</feature>
<feature type="transmembrane region" description="Helical" evidence="9">
    <location>
        <begin position="160"/>
        <end position="188"/>
    </location>
</feature>
<evidence type="ECO:0000256" key="9">
    <source>
        <dbReference type="SAM" id="Phobius"/>
    </source>
</evidence>
<keyword evidence="3" id="KW-0813">Transport</keyword>
<feature type="transmembrane region" description="Helical" evidence="9">
    <location>
        <begin position="194"/>
        <end position="212"/>
    </location>
</feature>
<evidence type="ECO:0000256" key="6">
    <source>
        <dbReference type="ARBA" id="ARBA00022989"/>
    </source>
</evidence>
<keyword evidence="11" id="KW-1185">Reference proteome</keyword>
<evidence type="ECO:0000256" key="4">
    <source>
        <dbReference type="ARBA" id="ARBA00022475"/>
    </source>
</evidence>
<dbReference type="PANTHER" id="PTHR34979:SF1">
    <property type="entry name" value="INNER MEMBRANE PROTEIN YGAZ"/>
    <property type="match status" value="1"/>
</dbReference>
<evidence type="ECO:0000313" key="10">
    <source>
        <dbReference type="EMBL" id="SIR72706.1"/>
    </source>
</evidence>
<dbReference type="GO" id="GO:0005886">
    <property type="term" value="C:plasma membrane"/>
    <property type="evidence" value="ECO:0007669"/>
    <property type="project" value="UniProtKB-SubCell"/>
</dbReference>
<evidence type="ECO:0000256" key="8">
    <source>
        <dbReference type="SAM" id="MobiDB-lite"/>
    </source>
</evidence>
<proteinExistence type="inferred from homology"/>
<accession>A0A1N7D9Z3</accession>
<evidence type="ECO:0000256" key="1">
    <source>
        <dbReference type="ARBA" id="ARBA00004651"/>
    </source>
</evidence>
<feature type="transmembrane region" description="Helical" evidence="9">
    <location>
        <begin position="42"/>
        <end position="65"/>
    </location>
</feature>
<dbReference type="RefSeq" id="WP_076607811.1">
    <property type="nucleotide sequence ID" value="NZ_FTNR01000002.1"/>
</dbReference>
<comment type="subcellular location">
    <subcellularLocation>
        <location evidence="1">Cell membrane</location>
        <topology evidence="1">Multi-pass membrane protein</topology>
    </subcellularLocation>
</comment>
<evidence type="ECO:0000313" key="11">
    <source>
        <dbReference type="Proteomes" id="UP000185936"/>
    </source>
</evidence>
<dbReference type="EMBL" id="FTNR01000002">
    <property type="protein sequence ID" value="SIR72706.1"/>
    <property type="molecule type" value="Genomic_DNA"/>
</dbReference>
<dbReference type="AlphaFoldDB" id="A0A1N7D9Z3"/>
<evidence type="ECO:0000256" key="2">
    <source>
        <dbReference type="ARBA" id="ARBA00010735"/>
    </source>
</evidence>
<comment type="similarity">
    <text evidence="2">Belongs to the AzlC family.</text>
</comment>
<keyword evidence="4" id="KW-1003">Cell membrane</keyword>
<dbReference type="Pfam" id="PF03591">
    <property type="entry name" value="AzlC"/>
    <property type="match status" value="1"/>
</dbReference>
<evidence type="ECO:0000256" key="5">
    <source>
        <dbReference type="ARBA" id="ARBA00022692"/>
    </source>
</evidence>